<accession>A0ABS3KK05</accession>
<sequence>MQLLSEPASPPQAVPAPVPLLAPAMPPAAVEQPAPARLPDRALVAFWPRALRP</sequence>
<comment type="caution">
    <text evidence="1">The sequence shown here is derived from an EMBL/GenBank/DDBJ whole genome shotgun (WGS) entry which is preliminary data.</text>
</comment>
<gene>
    <name evidence="1" type="ORF">IAI61_02055</name>
</gene>
<proteinExistence type="predicted"/>
<dbReference type="EMBL" id="JACTNG010000001">
    <property type="protein sequence ID" value="MBO1077797.1"/>
    <property type="molecule type" value="Genomic_DNA"/>
</dbReference>
<dbReference type="RefSeq" id="WP_207415198.1">
    <property type="nucleotide sequence ID" value="NZ_CP061179.1"/>
</dbReference>
<reference evidence="1 2" key="1">
    <citation type="submission" date="2020-09" db="EMBL/GenBank/DDBJ databases">
        <title>Roseomonas.</title>
        <authorList>
            <person name="Zhu W."/>
        </authorList>
    </citation>
    <scope>NUCLEOTIDE SEQUENCE [LARGE SCALE GENOMIC DNA]</scope>
    <source>
        <strain evidence="1 2">573</strain>
    </source>
</reference>
<organism evidence="1 2">
    <name type="scientific">Roseomonas haemaphysalidis</name>
    <dbReference type="NCBI Taxonomy" id="2768162"/>
    <lineage>
        <taxon>Bacteria</taxon>
        <taxon>Pseudomonadati</taxon>
        <taxon>Pseudomonadota</taxon>
        <taxon>Alphaproteobacteria</taxon>
        <taxon>Acetobacterales</taxon>
        <taxon>Roseomonadaceae</taxon>
        <taxon>Roseomonas</taxon>
    </lineage>
</organism>
<dbReference type="Proteomes" id="UP001518989">
    <property type="component" value="Unassembled WGS sequence"/>
</dbReference>
<keyword evidence="2" id="KW-1185">Reference proteome</keyword>
<evidence type="ECO:0000313" key="1">
    <source>
        <dbReference type="EMBL" id="MBO1077797.1"/>
    </source>
</evidence>
<protein>
    <submittedName>
        <fullName evidence="1">Uncharacterized protein</fullName>
    </submittedName>
</protein>
<name>A0ABS3KK05_9PROT</name>
<evidence type="ECO:0000313" key="2">
    <source>
        <dbReference type="Proteomes" id="UP001518989"/>
    </source>
</evidence>